<dbReference type="AlphaFoldDB" id="A0A8J6B0H1"/>
<dbReference type="Gene3D" id="3.40.50.1820">
    <property type="entry name" value="alpha/beta hydrolase"/>
    <property type="match status" value="1"/>
</dbReference>
<dbReference type="InterPro" id="IPR044294">
    <property type="entry name" value="Lipase-like"/>
</dbReference>
<dbReference type="Pfam" id="PF05057">
    <property type="entry name" value="DUF676"/>
    <property type="match status" value="1"/>
</dbReference>
<evidence type="ECO:0000259" key="1">
    <source>
        <dbReference type="Pfam" id="PF05057"/>
    </source>
</evidence>
<name>A0A8J6B0H1_9EUKA</name>
<comment type="caution">
    <text evidence="2">The sequence shown here is derived from an EMBL/GenBank/DDBJ whole genome shotgun (WGS) entry which is preliminary data.</text>
</comment>
<sequence>MRHPNTATLLALSVANLHNSSVMQGQNINIEATTAPCSIYSILLKLISFQNLEIASSGTYRYEIQAFESDRTEIPSNTQLNAGEVALYGKSSVNNEGEYRNYADYPQGVSSVGSTYQSGAFDIKYCDQTVWLDEYARFSVPASPSTRYIVIHVALVRLLSPERPGLIVGRTALFIDTIELMSVVRSPQCANSMASSVVATTLAMPGSACHRLNLVAVPTFSGFHTPYQSPALTPKRSMNPLFGVCSRSNSTDSLDSVANDRPVLHKALYLEKAQADDYISATMHTSSLIEWISAVADLRESCRFVKISTNSPHCIPPDQLFAKLQAQTEVLSQALANLSRAQTHNLVISSIDIEKIGFESTAQLTAFQRHVPEDLFSDCLKQREHVAIGSIMREPFEPGHPIPVLSDSPHIAINPWTSPNVEHVPFMTHKSFWMRNALEYTSLGDCNDLFVCIHGFMGAWSDLLTFRAEIRLHHPSAGFIMARTHSNYTKSDISKQGELVTQELIAQWENRPRVHFITHSMGAPVALRVVERLRELAEIDPTGPAPTILTRLHGIVMLAGPLLGVGLTSSPLMKGAVILSRMQMMPTPSLRQLTLADAQEVNGMFLYHIAKSGSLGFFKHAVFVSVTSDEYVPLKSALLLASDGAGADHEILRKTFIGDLISSETRVDKLILSFPNLATFSHIDRTIGRAAHIKLLDDQVSASMTCRRVMMLLKRSGEVV</sequence>
<dbReference type="Proteomes" id="UP000717585">
    <property type="component" value="Unassembled WGS sequence"/>
</dbReference>
<keyword evidence="3" id="KW-1185">Reference proteome</keyword>
<organism evidence="2 3">
    <name type="scientific">Carpediemonas membranifera</name>
    <dbReference type="NCBI Taxonomy" id="201153"/>
    <lineage>
        <taxon>Eukaryota</taxon>
        <taxon>Metamonada</taxon>
        <taxon>Carpediemonas-like organisms</taxon>
        <taxon>Carpediemonas</taxon>
    </lineage>
</organism>
<dbReference type="OrthoDB" id="273452at2759"/>
<evidence type="ECO:0000313" key="2">
    <source>
        <dbReference type="EMBL" id="KAG9395775.1"/>
    </source>
</evidence>
<protein>
    <submittedName>
        <fullName evidence="2">Putative serine esterase (DUF676)</fullName>
    </submittedName>
</protein>
<dbReference type="InterPro" id="IPR007751">
    <property type="entry name" value="DUF676_lipase-like"/>
</dbReference>
<accession>A0A8J6B0H1</accession>
<dbReference type="SUPFAM" id="SSF53474">
    <property type="entry name" value="alpha/beta-Hydrolases"/>
    <property type="match status" value="1"/>
</dbReference>
<dbReference type="InterPro" id="IPR029058">
    <property type="entry name" value="AB_hydrolase_fold"/>
</dbReference>
<gene>
    <name evidence="2" type="ORF">J8273_2687</name>
</gene>
<evidence type="ECO:0000313" key="3">
    <source>
        <dbReference type="Proteomes" id="UP000717585"/>
    </source>
</evidence>
<feature type="domain" description="DUF676" evidence="1">
    <location>
        <begin position="448"/>
        <end position="636"/>
    </location>
</feature>
<proteinExistence type="predicted"/>
<dbReference type="PANTHER" id="PTHR12482:SF5">
    <property type="entry name" value="DUF676 DOMAIN-CONTAINING PROTEIN"/>
    <property type="match status" value="1"/>
</dbReference>
<dbReference type="PANTHER" id="PTHR12482">
    <property type="entry name" value="LIPASE ROG1-RELATED-RELATED"/>
    <property type="match status" value="1"/>
</dbReference>
<dbReference type="EMBL" id="JAHDYR010000008">
    <property type="protein sequence ID" value="KAG9395775.1"/>
    <property type="molecule type" value="Genomic_DNA"/>
</dbReference>
<reference evidence="2" key="1">
    <citation type="submission" date="2021-05" db="EMBL/GenBank/DDBJ databases">
        <title>A free-living protist that lacks canonical eukaryotic 1 DNA replication and segregation systems.</title>
        <authorList>
            <person name="Salas-Leiva D.E."/>
            <person name="Tromer E.C."/>
            <person name="Curtis B.A."/>
            <person name="Jerlstrom-Hultqvist J."/>
            <person name="Kolisko M."/>
            <person name="Yi Z."/>
            <person name="Salas-Leiva J.S."/>
            <person name="Gallot-Lavallee L."/>
            <person name="Kops G.J.P.L."/>
            <person name="Archibald J.M."/>
            <person name="Simpson A.G.B."/>
            <person name="Roger A.J."/>
        </authorList>
    </citation>
    <scope>NUCLEOTIDE SEQUENCE</scope>
    <source>
        <strain evidence="2">BICM</strain>
    </source>
</reference>